<organism evidence="5 6">
    <name type="scientific">Solirubrobacter deserti</name>
    <dbReference type="NCBI Taxonomy" id="2282478"/>
    <lineage>
        <taxon>Bacteria</taxon>
        <taxon>Bacillati</taxon>
        <taxon>Actinomycetota</taxon>
        <taxon>Thermoleophilia</taxon>
        <taxon>Solirubrobacterales</taxon>
        <taxon>Solirubrobacteraceae</taxon>
        <taxon>Solirubrobacter</taxon>
    </lineage>
</organism>
<comment type="caution">
    <text evidence="5">The sequence shown here is derived from an EMBL/GenBank/DDBJ whole genome shotgun (WGS) entry which is preliminary data.</text>
</comment>
<reference evidence="5" key="1">
    <citation type="submission" date="2022-10" db="EMBL/GenBank/DDBJ databases">
        <title>The WGS of Solirubrobacter sp. CPCC 204708.</title>
        <authorList>
            <person name="Jiang Z."/>
        </authorList>
    </citation>
    <scope>NUCLEOTIDE SEQUENCE</scope>
    <source>
        <strain evidence="5">CPCC 204708</strain>
    </source>
</reference>
<keyword evidence="2" id="KW-0238">DNA-binding</keyword>
<dbReference type="Gene3D" id="1.10.10.10">
    <property type="entry name" value="Winged helix-like DNA-binding domain superfamily/Winged helix DNA-binding domain"/>
    <property type="match status" value="1"/>
</dbReference>
<dbReference type="PANTHER" id="PTHR44688">
    <property type="entry name" value="DNA-BINDING TRANSCRIPTIONAL ACTIVATOR DEVR_DOSR"/>
    <property type="match status" value="1"/>
</dbReference>
<proteinExistence type="predicted"/>
<keyword evidence="1" id="KW-0805">Transcription regulation</keyword>
<feature type="domain" description="HTH luxR-type" evidence="4">
    <location>
        <begin position="70"/>
        <end position="135"/>
    </location>
</feature>
<name>A0ABT4RPK2_9ACTN</name>
<dbReference type="Pfam" id="PF00196">
    <property type="entry name" value="GerE"/>
    <property type="match status" value="1"/>
</dbReference>
<gene>
    <name evidence="5" type="ORF">OJ962_23580</name>
</gene>
<dbReference type="InterPro" id="IPR016032">
    <property type="entry name" value="Sig_transdc_resp-reg_C-effctor"/>
</dbReference>
<evidence type="ECO:0000256" key="2">
    <source>
        <dbReference type="ARBA" id="ARBA00023125"/>
    </source>
</evidence>
<evidence type="ECO:0000256" key="3">
    <source>
        <dbReference type="ARBA" id="ARBA00023163"/>
    </source>
</evidence>
<dbReference type="RefSeq" id="WP_270006640.1">
    <property type="nucleotide sequence ID" value="NZ_JAPCID010000040.1"/>
</dbReference>
<dbReference type="PANTHER" id="PTHR44688:SF16">
    <property type="entry name" value="DNA-BINDING TRANSCRIPTIONAL ACTIVATOR DEVR_DOSR"/>
    <property type="match status" value="1"/>
</dbReference>
<dbReference type="InterPro" id="IPR000792">
    <property type="entry name" value="Tscrpt_reg_LuxR_C"/>
</dbReference>
<evidence type="ECO:0000259" key="4">
    <source>
        <dbReference type="PROSITE" id="PS50043"/>
    </source>
</evidence>
<evidence type="ECO:0000256" key="1">
    <source>
        <dbReference type="ARBA" id="ARBA00023015"/>
    </source>
</evidence>
<sequence>AEEFPAPARLEQLRALVELGAALRRSGRLEAARDVLRGALHHADRGGARRLAQRARAELVAAGARPRRAALSGCDALTAAERRVATLAAEGRTNRQIAQELFVTTRTVETHLTHTFAKLGVRSRDELAAALWPATPVPA</sequence>
<accession>A0ABT4RPK2</accession>
<dbReference type="PROSITE" id="PS00622">
    <property type="entry name" value="HTH_LUXR_1"/>
    <property type="match status" value="1"/>
</dbReference>
<dbReference type="Proteomes" id="UP001147700">
    <property type="component" value="Unassembled WGS sequence"/>
</dbReference>
<feature type="non-terminal residue" evidence="5">
    <location>
        <position position="1"/>
    </location>
</feature>
<protein>
    <submittedName>
        <fullName evidence="5">Helix-turn-helix transcriptional regulator</fullName>
    </submittedName>
</protein>
<keyword evidence="6" id="KW-1185">Reference proteome</keyword>
<dbReference type="CDD" id="cd06170">
    <property type="entry name" value="LuxR_C_like"/>
    <property type="match status" value="1"/>
</dbReference>
<dbReference type="PROSITE" id="PS50043">
    <property type="entry name" value="HTH_LUXR_2"/>
    <property type="match status" value="1"/>
</dbReference>
<dbReference type="PRINTS" id="PR00038">
    <property type="entry name" value="HTHLUXR"/>
</dbReference>
<dbReference type="SUPFAM" id="SSF46894">
    <property type="entry name" value="C-terminal effector domain of the bipartite response regulators"/>
    <property type="match status" value="1"/>
</dbReference>
<keyword evidence="3" id="KW-0804">Transcription</keyword>
<evidence type="ECO:0000313" key="5">
    <source>
        <dbReference type="EMBL" id="MDA0140499.1"/>
    </source>
</evidence>
<dbReference type="EMBL" id="JAPCID010000040">
    <property type="protein sequence ID" value="MDA0140499.1"/>
    <property type="molecule type" value="Genomic_DNA"/>
</dbReference>
<dbReference type="SMART" id="SM00421">
    <property type="entry name" value="HTH_LUXR"/>
    <property type="match status" value="1"/>
</dbReference>
<dbReference type="InterPro" id="IPR036388">
    <property type="entry name" value="WH-like_DNA-bd_sf"/>
</dbReference>
<evidence type="ECO:0000313" key="6">
    <source>
        <dbReference type="Proteomes" id="UP001147700"/>
    </source>
</evidence>